<dbReference type="Gene3D" id="1.10.101.10">
    <property type="entry name" value="PGBD-like superfamily/PGBD"/>
    <property type="match status" value="1"/>
</dbReference>
<evidence type="ECO:0000256" key="6">
    <source>
        <dbReference type="ARBA" id="ARBA00023316"/>
    </source>
</evidence>
<dbReference type="SUPFAM" id="SSF141523">
    <property type="entry name" value="L,D-transpeptidase catalytic domain-like"/>
    <property type="match status" value="1"/>
</dbReference>
<dbReference type="InParanoid" id="Q027N9"/>
<dbReference type="InterPro" id="IPR052905">
    <property type="entry name" value="LD-transpeptidase_YkuD-like"/>
</dbReference>
<dbReference type="PANTHER" id="PTHR41533">
    <property type="entry name" value="L,D-TRANSPEPTIDASE HI_1667-RELATED"/>
    <property type="match status" value="1"/>
</dbReference>
<dbReference type="InterPro" id="IPR036366">
    <property type="entry name" value="PGBDSf"/>
</dbReference>
<evidence type="ECO:0000256" key="5">
    <source>
        <dbReference type="ARBA" id="ARBA00022984"/>
    </source>
</evidence>
<evidence type="ECO:0000256" key="2">
    <source>
        <dbReference type="ARBA" id="ARBA00005992"/>
    </source>
</evidence>
<dbReference type="eggNOG" id="COG2989">
    <property type="taxonomic scope" value="Bacteria"/>
</dbReference>
<dbReference type="STRING" id="234267.Acid_1778"/>
<evidence type="ECO:0000256" key="7">
    <source>
        <dbReference type="PROSITE-ProRule" id="PRU01373"/>
    </source>
</evidence>
<dbReference type="Pfam" id="PF03734">
    <property type="entry name" value="YkuD"/>
    <property type="match status" value="1"/>
</dbReference>
<keyword evidence="3" id="KW-0808">Transferase</keyword>
<keyword evidence="6 7" id="KW-0961">Cell wall biogenesis/degradation</keyword>
<keyword evidence="5 7" id="KW-0573">Peptidoglycan synthesis</keyword>
<dbReference type="Pfam" id="PF01471">
    <property type="entry name" value="PG_binding_1"/>
    <property type="match status" value="1"/>
</dbReference>
<dbReference type="EMBL" id="CP000473">
    <property type="protein sequence ID" value="ABJ82768.1"/>
    <property type="molecule type" value="Genomic_DNA"/>
</dbReference>
<name>Q027N9_SOLUE</name>
<dbReference type="PROSITE" id="PS52029">
    <property type="entry name" value="LD_TPASE"/>
    <property type="match status" value="1"/>
</dbReference>
<feature type="domain" description="L,D-TPase catalytic" evidence="8">
    <location>
        <begin position="162"/>
        <end position="347"/>
    </location>
</feature>
<evidence type="ECO:0000256" key="4">
    <source>
        <dbReference type="ARBA" id="ARBA00022960"/>
    </source>
</evidence>
<feature type="active site" description="Nucleophile" evidence="7">
    <location>
        <position position="319"/>
    </location>
</feature>
<dbReference type="PANTHER" id="PTHR41533:SF2">
    <property type="entry name" value="BLR7131 PROTEIN"/>
    <property type="match status" value="1"/>
</dbReference>
<comment type="similarity">
    <text evidence="2">Belongs to the YkuD family.</text>
</comment>
<dbReference type="PROSITE" id="PS51257">
    <property type="entry name" value="PROKAR_LIPOPROTEIN"/>
    <property type="match status" value="1"/>
</dbReference>
<dbReference type="UniPathway" id="UPA00219"/>
<evidence type="ECO:0000256" key="3">
    <source>
        <dbReference type="ARBA" id="ARBA00022679"/>
    </source>
</evidence>
<dbReference type="GO" id="GO:0016740">
    <property type="term" value="F:transferase activity"/>
    <property type="evidence" value="ECO:0007669"/>
    <property type="project" value="UniProtKB-KW"/>
</dbReference>
<dbReference type="Gene3D" id="2.40.440.10">
    <property type="entry name" value="L,D-transpeptidase catalytic domain-like"/>
    <property type="match status" value="1"/>
</dbReference>
<dbReference type="InterPro" id="IPR036365">
    <property type="entry name" value="PGBD-like_sf"/>
</dbReference>
<evidence type="ECO:0000259" key="8">
    <source>
        <dbReference type="PROSITE" id="PS52029"/>
    </source>
</evidence>
<keyword evidence="4 7" id="KW-0133">Cell shape</keyword>
<dbReference type="GO" id="GO:0071555">
    <property type="term" value="P:cell wall organization"/>
    <property type="evidence" value="ECO:0007669"/>
    <property type="project" value="UniProtKB-UniRule"/>
</dbReference>
<organism evidence="9">
    <name type="scientific">Solibacter usitatus (strain Ellin6076)</name>
    <dbReference type="NCBI Taxonomy" id="234267"/>
    <lineage>
        <taxon>Bacteria</taxon>
        <taxon>Pseudomonadati</taxon>
        <taxon>Acidobacteriota</taxon>
        <taxon>Terriglobia</taxon>
        <taxon>Bryobacterales</taxon>
        <taxon>Solibacteraceae</taxon>
        <taxon>Candidatus Solibacter</taxon>
    </lineage>
</organism>
<dbReference type="KEGG" id="sus:Acid_1778"/>
<dbReference type="GO" id="GO:0004180">
    <property type="term" value="F:carboxypeptidase activity"/>
    <property type="evidence" value="ECO:0007669"/>
    <property type="project" value="UniProtKB-ARBA"/>
</dbReference>
<dbReference type="InterPro" id="IPR005490">
    <property type="entry name" value="LD_TPept_cat_dom"/>
</dbReference>
<dbReference type="GO" id="GO:0008360">
    <property type="term" value="P:regulation of cell shape"/>
    <property type="evidence" value="ECO:0007669"/>
    <property type="project" value="UniProtKB-UniRule"/>
</dbReference>
<dbReference type="SUPFAM" id="SSF47090">
    <property type="entry name" value="PGBD-like"/>
    <property type="match status" value="1"/>
</dbReference>
<dbReference type="InterPro" id="IPR038063">
    <property type="entry name" value="Transpep_catalytic_dom"/>
</dbReference>
<feature type="active site" description="Proton donor/acceptor" evidence="7">
    <location>
        <position position="300"/>
    </location>
</feature>
<protein>
    <submittedName>
        <fullName evidence="9">Peptidoglycan-binding domain 1 protein</fullName>
    </submittedName>
</protein>
<sequence length="401" mass="45233" precursor="true">MRAPLSRSSVWLTLSVLILSCTVFQLGQARLRNPSVPPDEYERTLRALDQYRALAAAPDEVFVPVTGTVKPGDAYSDAPLLIRRLSLLGDLAADAVPSDSDVYEGELVEAVKRFQSRHGLKPDGRIEATTLGQLNVPLCARVRQLELSAERWRRHPYDPTRPAIVLNLPEFRLRAYGGTDAGSDPELEMKVVVGKAPDHKSPILLSQLQAVIFRPYWKVPVSIQRNELLPLIRKDPAWVSANRFELVTPQGEVAEEEKLSEETLEDISTGKLQLRQKPGPKNSLGLVKFLFPNEYGVYMHDTAAHSLFARERRDLSHGCIRVEKPEDLAAWVLREQSDWPRERIEEAMQGTEPVSVKVKRPIQIVMMYSTASVMKNGEVHFFRDIYGEDAVLEKELAARRK</sequence>
<accession>Q027N9</accession>
<comment type="pathway">
    <text evidence="1 7">Cell wall biogenesis; peptidoglycan biosynthesis.</text>
</comment>
<proteinExistence type="inferred from homology"/>
<dbReference type="CDD" id="cd16913">
    <property type="entry name" value="YkuD_like"/>
    <property type="match status" value="1"/>
</dbReference>
<dbReference type="GO" id="GO:0009252">
    <property type="term" value="P:peptidoglycan biosynthetic process"/>
    <property type="evidence" value="ECO:0007669"/>
    <property type="project" value="UniProtKB-UniPathway"/>
</dbReference>
<dbReference type="InterPro" id="IPR002477">
    <property type="entry name" value="Peptidoglycan-bd-like"/>
</dbReference>
<evidence type="ECO:0000313" key="9">
    <source>
        <dbReference type="EMBL" id="ABJ82768.1"/>
    </source>
</evidence>
<gene>
    <name evidence="9" type="ordered locus">Acid_1778</name>
</gene>
<evidence type="ECO:0000256" key="1">
    <source>
        <dbReference type="ARBA" id="ARBA00004752"/>
    </source>
</evidence>
<dbReference type="AlphaFoldDB" id="Q027N9"/>
<dbReference type="HOGENOM" id="CLU_020360_5_3_0"/>
<reference evidence="9" key="1">
    <citation type="submission" date="2006-10" db="EMBL/GenBank/DDBJ databases">
        <title>Complete sequence of Solibacter usitatus Ellin6076.</title>
        <authorList>
            <consortium name="US DOE Joint Genome Institute"/>
            <person name="Copeland A."/>
            <person name="Lucas S."/>
            <person name="Lapidus A."/>
            <person name="Barry K."/>
            <person name="Detter J.C."/>
            <person name="Glavina del Rio T."/>
            <person name="Hammon N."/>
            <person name="Israni S."/>
            <person name="Dalin E."/>
            <person name="Tice H."/>
            <person name="Pitluck S."/>
            <person name="Thompson L.S."/>
            <person name="Brettin T."/>
            <person name="Bruce D."/>
            <person name="Han C."/>
            <person name="Tapia R."/>
            <person name="Gilna P."/>
            <person name="Schmutz J."/>
            <person name="Larimer F."/>
            <person name="Land M."/>
            <person name="Hauser L."/>
            <person name="Kyrpides N."/>
            <person name="Mikhailova N."/>
            <person name="Janssen P.H."/>
            <person name="Kuske C.R."/>
            <person name="Richardson P."/>
        </authorList>
    </citation>
    <scope>NUCLEOTIDE SEQUENCE</scope>
    <source>
        <strain evidence="9">Ellin6076</strain>
    </source>
</reference>